<dbReference type="AlphaFoldDB" id="A0A951UD62"/>
<dbReference type="Gene3D" id="1.10.30.50">
    <property type="match status" value="1"/>
</dbReference>
<dbReference type="Proteomes" id="UP000753908">
    <property type="component" value="Unassembled WGS sequence"/>
</dbReference>
<comment type="caution">
    <text evidence="3">The sequence shown here is derived from an EMBL/GenBank/DDBJ whole genome shotgun (WGS) entry which is preliminary data.</text>
</comment>
<dbReference type="EMBL" id="JAHHIF010000084">
    <property type="protein sequence ID" value="MBW4549148.1"/>
    <property type="molecule type" value="Genomic_DNA"/>
</dbReference>
<sequence>MGLYTSDSTENEDQPDLSTESTEESKVNLISNNVIGLPQVEGLDISAFSRLFANTTNSYKYIFFLSLLDILSRRNFDGSSLISFREITIEMLANAWYPNIYFNLYFGLQDQIANKLNSLNIKIEPKFNDSDKKYLREEISKQNLDNLLIGNFSLMRFVPFRLIRPFLKHQLGRIEIDNEVNKKIVPLAKQYFDAIKPLYCFDGDYPSNCEYIQLHPEWVLYIKINYEIIRSWVAWEWLNYMQRRNPSVPAISNKLFPPEKRESLERQIAYWKLVLQHTNLQCIYSGRLLSLENLSLDHYLPWSFVTHDNLWNLIPTFRDVNSAKSNKLPSSIYFSAFVAMQHIGLTISSENMKSKIWNKYVEHYIADLRLSDTNDLLNIERLRNAYELIVMPQISLATSQGFMPNWSYR</sequence>
<evidence type="ECO:0000313" key="3">
    <source>
        <dbReference type="EMBL" id="MBW4549148.1"/>
    </source>
</evidence>
<gene>
    <name evidence="3" type="ORF">KME25_32795</name>
</gene>
<name>A0A951UD62_9CYAN</name>
<dbReference type="InterPro" id="IPR003615">
    <property type="entry name" value="HNH_nuc"/>
</dbReference>
<feature type="region of interest" description="Disordered" evidence="1">
    <location>
        <begin position="1"/>
        <end position="24"/>
    </location>
</feature>
<evidence type="ECO:0000259" key="2">
    <source>
        <dbReference type="Pfam" id="PF13395"/>
    </source>
</evidence>
<proteinExistence type="predicted"/>
<protein>
    <recommendedName>
        <fullName evidence="2">HNH nuclease domain-containing protein</fullName>
    </recommendedName>
</protein>
<accession>A0A951UD62</accession>
<reference evidence="3" key="1">
    <citation type="submission" date="2021-05" db="EMBL/GenBank/DDBJ databases">
        <authorList>
            <person name="Pietrasiak N."/>
            <person name="Ward R."/>
            <person name="Stajich J.E."/>
            <person name="Kurbessoian T."/>
        </authorList>
    </citation>
    <scope>NUCLEOTIDE SEQUENCE</scope>
    <source>
        <strain evidence="3">CPER-KK1</strain>
    </source>
</reference>
<reference evidence="3" key="2">
    <citation type="journal article" date="2022" name="Microbiol. Resour. Announc.">
        <title>Metagenome Sequencing to Explore Phylogenomics of Terrestrial Cyanobacteria.</title>
        <authorList>
            <person name="Ward R.D."/>
            <person name="Stajich J.E."/>
            <person name="Johansen J.R."/>
            <person name="Huntemann M."/>
            <person name="Clum A."/>
            <person name="Foster B."/>
            <person name="Foster B."/>
            <person name="Roux S."/>
            <person name="Palaniappan K."/>
            <person name="Varghese N."/>
            <person name="Mukherjee S."/>
            <person name="Reddy T.B.K."/>
            <person name="Daum C."/>
            <person name="Copeland A."/>
            <person name="Chen I.A."/>
            <person name="Ivanova N.N."/>
            <person name="Kyrpides N.C."/>
            <person name="Shapiro N."/>
            <person name="Eloe-Fadrosh E.A."/>
            <person name="Pietrasiak N."/>
        </authorList>
    </citation>
    <scope>NUCLEOTIDE SEQUENCE</scope>
    <source>
        <strain evidence="3">CPER-KK1</strain>
    </source>
</reference>
<organism evidence="3 4">
    <name type="scientific">Symplocastrum torsivum CPER-KK1</name>
    <dbReference type="NCBI Taxonomy" id="450513"/>
    <lineage>
        <taxon>Bacteria</taxon>
        <taxon>Bacillati</taxon>
        <taxon>Cyanobacteriota</taxon>
        <taxon>Cyanophyceae</taxon>
        <taxon>Oscillatoriophycideae</taxon>
        <taxon>Oscillatoriales</taxon>
        <taxon>Microcoleaceae</taxon>
        <taxon>Symplocastrum</taxon>
    </lineage>
</organism>
<dbReference type="Pfam" id="PF13395">
    <property type="entry name" value="HNH_4"/>
    <property type="match status" value="1"/>
</dbReference>
<feature type="domain" description="HNH nuclease" evidence="2">
    <location>
        <begin position="282"/>
        <end position="329"/>
    </location>
</feature>
<evidence type="ECO:0000256" key="1">
    <source>
        <dbReference type="SAM" id="MobiDB-lite"/>
    </source>
</evidence>
<evidence type="ECO:0000313" key="4">
    <source>
        <dbReference type="Proteomes" id="UP000753908"/>
    </source>
</evidence>